<dbReference type="GO" id="GO:0008237">
    <property type="term" value="F:metallopeptidase activity"/>
    <property type="evidence" value="ECO:0007669"/>
    <property type="project" value="UniProtKB-KW"/>
</dbReference>
<dbReference type="EC" id="2.1.1.72" evidence="1"/>
<dbReference type="InterPro" id="IPR020891">
    <property type="entry name" value="UPF0758_CS"/>
</dbReference>
<dbReference type="PANTHER" id="PTHR30471">
    <property type="entry name" value="DNA REPAIR PROTEIN RADC"/>
    <property type="match status" value="1"/>
</dbReference>
<dbReference type="PATRIC" id="fig|1618983.3.peg.576"/>
<evidence type="ECO:0000256" key="10">
    <source>
        <dbReference type="ARBA" id="ARBA00047942"/>
    </source>
</evidence>
<evidence type="ECO:0000256" key="5">
    <source>
        <dbReference type="ARBA" id="ARBA00022691"/>
    </source>
</evidence>
<name>A0A0G0XQ53_9BACT</name>
<protein>
    <recommendedName>
        <fullName evidence="1">site-specific DNA-methyltransferase (adenine-specific)</fullName>
        <ecNumber evidence="1">2.1.1.72</ecNumber>
    </recommendedName>
</protein>
<dbReference type="SUPFAM" id="SSF53335">
    <property type="entry name" value="S-adenosyl-L-methionine-dependent methyltransferases"/>
    <property type="match status" value="1"/>
</dbReference>
<dbReference type="GO" id="GO:0003676">
    <property type="term" value="F:nucleic acid binding"/>
    <property type="evidence" value="ECO:0007669"/>
    <property type="project" value="InterPro"/>
</dbReference>
<dbReference type="NCBIfam" id="NF000642">
    <property type="entry name" value="PRK00024.1"/>
    <property type="match status" value="1"/>
</dbReference>
<keyword evidence="4" id="KW-0808">Transferase</keyword>
<dbReference type="GO" id="GO:0009307">
    <property type="term" value="P:DNA restriction-modification system"/>
    <property type="evidence" value="ECO:0007669"/>
    <property type="project" value="InterPro"/>
</dbReference>
<comment type="catalytic activity">
    <reaction evidence="10">
        <text>a 2'-deoxyadenosine in DNA + S-adenosyl-L-methionine = an N(6)-methyl-2'-deoxyadenosine in DNA + S-adenosyl-L-homocysteine + H(+)</text>
        <dbReference type="Rhea" id="RHEA:15197"/>
        <dbReference type="Rhea" id="RHEA-COMP:12418"/>
        <dbReference type="Rhea" id="RHEA-COMP:12419"/>
        <dbReference type="ChEBI" id="CHEBI:15378"/>
        <dbReference type="ChEBI" id="CHEBI:57856"/>
        <dbReference type="ChEBI" id="CHEBI:59789"/>
        <dbReference type="ChEBI" id="CHEBI:90615"/>
        <dbReference type="ChEBI" id="CHEBI:90616"/>
        <dbReference type="EC" id="2.1.1.72"/>
    </reaction>
</comment>
<gene>
    <name evidence="13" type="ORF">UU50_C0012G0023</name>
</gene>
<comment type="caution">
    <text evidence="13">The sequence shown here is derived from an EMBL/GenBank/DDBJ whole genome shotgun (WGS) entry which is preliminary data.</text>
</comment>
<dbReference type="Pfam" id="PF02086">
    <property type="entry name" value="MethyltransfD12"/>
    <property type="match status" value="1"/>
</dbReference>
<keyword evidence="6" id="KW-0479">Metal-binding</keyword>
<sequence length="602" mass="69194">MPKIKDIPKIDRPRERFLKKGADALSKSDLLAILLGSGIKGKNVRQLSESIIKKFGKNFLNITVDDLLEISGIGQAKALQIASAISLVKRFYDENKTNEIVIKNSQDVLSLTYDLRDKKKEHLVCLYLNARNTLLKKEIVSIGLLDKALLHPREIFYPATELNAASVILVHNHPSGDSSPSEKDNQIIEKIVQAGEIMGIPVVDFIIISENNHYSFYEKLNKQKASVDYVADGIQGTLFAMFETERPSYEITAEKIQENYFYIPQVKENHLQLHNRRYIGNKHKLIEWIFSIINKECSGNSFADIFAGTGVVSAVATKHFEKVLLNDFLHSNYAIYRAFFGNEAWDKVKIDNIIKSYNNIYGDDLEENYFSKNFGGKFFSKNSAKIIGFIRENIEENRKNLNEREYYVLIASLLYTADKIANTVGHFDAYFKKEFVNDSFFMKPIDPIDTQEISIFQEDTNNLAKKINADVVYIDPPYNSRQYSRFYHVLETLTKWDKPKLHGVALKPDPENMSDYCRANAKDKFAELVRDLDAKYLVVSYNNTYDSKSNSSKNKITLQEIEQILQKKGPTKVFEKNYRHFNAGNTNFNNHKEYLFVTKAKI</sequence>
<dbReference type="GO" id="GO:0032259">
    <property type="term" value="P:methylation"/>
    <property type="evidence" value="ECO:0007669"/>
    <property type="project" value="UniProtKB-KW"/>
</dbReference>
<evidence type="ECO:0000256" key="8">
    <source>
        <dbReference type="ARBA" id="ARBA00022833"/>
    </source>
</evidence>
<accession>A0A0G0XQ53</accession>
<dbReference type="CDD" id="cd08071">
    <property type="entry name" value="MPN_DUF2466"/>
    <property type="match status" value="1"/>
</dbReference>
<dbReference type="EMBL" id="LCAW01000012">
    <property type="protein sequence ID" value="KKR98975.1"/>
    <property type="molecule type" value="Genomic_DNA"/>
</dbReference>
<evidence type="ECO:0000256" key="2">
    <source>
        <dbReference type="ARBA" id="ARBA00022603"/>
    </source>
</evidence>
<feature type="domain" description="MPN" evidence="12">
    <location>
        <begin position="101"/>
        <end position="222"/>
    </location>
</feature>
<dbReference type="AlphaFoldDB" id="A0A0G0XQ53"/>
<dbReference type="Proteomes" id="UP000033930">
    <property type="component" value="Unassembled WGS sequence"/>
</dbReference>
<evidence type="ECO:0000313" key="14">
    <source>
        <dbReference type="Proteomes" id="UP000033930"/>
    </source>
</evidence>
<dbReference type="Gene3D" id="3.40.140.10">
    <property type="entry name" value="Cytidine Deaminase, domain 2"/>
    <property type="match status" value="1"/>
</dbReference>
<dbReference type="PROSITE" id="PS00092">
    <property type="entry name" value="N6_MTASE"/>
    <property type="match status" value="1"/>
</dbReference>
<evidence type="ECO:0000259" key="12">
    <source>
        <dbReference type="PROSITE" id="PS50249"/>
    </source>
</evidence>
<dbReference type="InterPro" id="IPR037518">
    <property type="entry name" value="MPN"/>
</dbReference>
<dbReference type="NCBIfam" id="TIGR00608">
    <property type="entry name" value="radc"/>
    <property type="match status" value="1"/>
</dbReference>
<evidence type="ECO:0000256" key="4">
    <source>
        <dbReference type="ARBA" id="ARBA00022679"/>
    </source>
</evidence>
<evidence type="ECO:0000256" key="6">
    <source>
        <dbReference type="ARBA" id="ARBA00022723"/>
    </source>
</evidence>
<evidence type="ECO:0000256" key="11">
    <source>
        <dbReference type="RuleBase" id="RU003797"/>
    </source>
</evidence>
<dbReference type="PRINTS" id="PR00505">
    <property type="entry name" value="D12N6MTFRASE"/>
</dbReference>
<evidence type="ECO:0000256" key="1">
    <source>
        <dbReference type="ARBA" id="ARBA00011900"/>
    </source>
</evidence>
<dbReference type="InterPro" id="IPR001405">
    <property type="entry name" value="UPF0758"/>
</dbReference>
<dbReference type="GO" id="GO:0006508">
    <property type="term" value="P:proteolysis"/>
    <property type="evidence" value="ECO:0007669"/>
    <property type="project" value="UniProtKB-KW"/>
</dbReference>
<keyword evidence="5" id="KW-0949">S-adenosyl-L-methionine</keyword>
<dbReference type="InterPro" id="IPR012327">
    <property type="entry name" value="MeTrfase_D12"/>
</dbReference>
<evidence type="ECO:0000256" key="7">
    <source>
        <dbReference type="ARBA" id="ARBA00022801"/>
    </source>
</evidence>
<keyword evidence="8" id="KW-0862">Zinc</keyword>
<organism evidence="13 14">
    <name type="scientific">Candidatus Uhrbacteria bacterium GW2011_GWC1_41_20</name>
    <dbReference type="NCBI Taxonomy" id="1618983"/>
    <lineage>
        <taxon>Bacteria</taxon>
        <taxon>Candidatus Uhriibacteriota</taxon>
    </lineage>
</organism>
<dbReference type="PANTHER" id="PTHR30471:SF3">
    <property type="entry name" value="UPF0758 PROTEIN YEES-RELATED"/>
    <property type="match status" value="1"/>
</dbReference>
<keyword evidence="2" id="KW-0489">Methyltransferase</keyword>
<evidence type="ECO:0000256" key="3">
    <source>
        <dbReference type="ARBA" id="ARBA00022670"/>
    </source>
</evidence>
<proteinExistence type="inferred from homology"/>
<dbReference type="InterPro" id="IPR002052">
    <property type="entry name" value="DNA_methylase_N6_adenine_CS"/>
</dbReference>
<evidence type="ECO:0000313" key="13">
    <source>
        <dbReference type="EMBL" id="KKR98975.1"/>
    </source>
</evidence>
<keyword evidence="7" id="KW-0378">Hydrolase</keyword>
<keyword evidence="3" id="KW-0645">Protease</keyword>
<dbReference type="Pfam" id="PF04002">
    <property type="entry name" value="RadC"/>
    <property type="match status" value="1"/>
</dbReference>
<dbReference type="PROSITE" id="PS01302">
    <property type="entry name" value="UPF0758"/>
    <property type="match status" value="1"/>
</dbReference>
<dbReference type="GO" id="GO:0009007">
    <property type="term" value="F:site-specific DNA-methyltransferase (adenine-specific) activity"/>
    <property type="evidence" value="ECO:0007669"/>
    <property type="project" value="UniProtKB-EC"/>
</dbReference>
<comment type="similarity">
    <text evidence="11">Belongs to the UPF0758 family.</text>
</comment>
<dbReference type="PROSITE" id="PS50249">
    <property type="entry name" value="MPN"/>
    <property type="match status" value="1"/>
</dbReference>
<dbReference type="Pfam" id="PF20582">
    <property type="entry name" value="UPF0758_N"/>
    <property type="match status" value="1"/>
</dbReference>
<dbReference type="InterPro" id="IPR029063">
    <property type="entry name" value="SAM-dependent_MTases_sf"/>
</dbReference>
<dbReference type="InterPro" id="IPR025657">
    <property type="entry name" value="RadC_JAB"/>
</dbReference>
<reference evidence="13 14" key="1">
    <citation type="journal article" date="2015" name="Nature">
        <title>rRNA introns, odd ribosomes, and small enigmatic genomes across a large radiation of phyla.</title>
        <authorList>
            <person name="Brown C.T."/>
            <person name="Hug L.A."/>
            <person name="Thomas B.C."/>
            <person name="Sharon I."/>
            <person name="Castelle C.J."/>
            <person name="Singh A."/>
            <person name="Wilkins M.J."/>
            <person name="Williams K.H."/>
            <person name="Banfield J.F."/>
        </authorList>
    </citation>
    <scope>NUCLEOTIDE SEQUENCE [LARGE SCALE GENOMIC DNA]</scope>
</reference>
<dbReference type="GO" id="GO:0046872">
    <property type="term" value="F:metal ion binding"/>
    <property type="evidence" value="ECO:0007669"/>
    <property type="project" value="UniProtKB-KW"/>
</dbReference>
<evidence type="ECO:0000256" key="9">
    <source>
        <dbReference type="ARBA" id="ARBA00023049"/>
    </source>
</evidence>
<dbReference type="Gene3D" id="3.40.50.150">
    <property type="entry name" value="Vaccinia Virus protein VP39"/>
    <property type="match status" value="1"/>
</dbReference>
<keyword evidence="9" id="KW-0482">Metalloprotease</keyword>
<dbReference type="InterPro" id="IPR046778">
    <property type="entry name" value="UPF0758_N"/>
</dbReference>